<dbReference type="InterPro" id="IPR012341">
    <property type="entry name" value="6hp_glycosidase-like_sf"/>
</dbReference>
<dbReference type="PANTHER" id="PTHR34987">
    <property type="entry name" value="C, PUTATIVE (AFU_ORTHOLOGUE AFUA_3G02880)-RELATED"/>
    <property type="match status" value="1"/>
</dbReference>
<dbReference type="Pfam" id="PF17390">
    <property type="entry name" value="Bac_rhamnosid_C"/>
    <property type="match status" value="1"/>
</dbReference>
<dbReference type="PROSITE" id="PS50022">
    <property type="entry name" value="FA58C_3"/>
    <property type="match status" value="1"/>
</dbReference>
<gene>
    <name evidence="5" type="ORF">H8Z77_07950</name>
</gene>
<evidence type="ECO:0000256" key="3">
    <source>
        <dbReference type="SAM" id="Phobius"/>
    </source>
</evidence>
<dbReference type="RefSeq" id="WP_186996686.1">
    <property type="nucleotide sequence ID" value="NZ_JACOQK010000001.1"/>
</dbReference>
<feature type="domain" description="F5/8 type C" evidence="4">
    <location>
        <begin position="26"/>
        <end position="178"/>
    </location>
</feature>
<dbReference type="Proteomes" id="UP000649151">
    <property type="component" value="Unassembled WGS sequence"/>
</dbReference>
<accession>A0ABR7IS32</accession>
<dbReference type="Gene3D" id="1.20.1270.90">
    <property type="entry name" value="AF1782-like"/>
    <property type="match status" value="2"/>
</dbReference>
<dbReference type="InterPro" id="IPR008928">
    <property type="entry name" value="6-hairpin_glycosidase_sf"/>
</dbReference>
<keyword evidence="1" id="KW-0378">Hydrolase</keyword>
<keyword evidence="3" id="KW-0472">Membrane</keyword>
<feature type="transmembrane region" description="Helical" evidence="3">
    <location>
        <begin position="1451"/>
        <end position="1470"/>
    </location>
</feature>
<dbReference type="SUPFAM" id="SSF48208">
    <property type="entry name" value="Six-hairpin glycosidases"/>
    <property type="match status" value="1"/>
</dbReference>
<evidence type="ECO:0000313" key="5">
    <source>
        <dbReference type="EMBL" id="MBC5787946.1"/>
    </source>
</evidence>
<protein>
    <submittedName>
        <fullName evidence="5">Discoidin domain-containing protein</fullName>
    </submittedName>
</protein>
<dbReference type="Gene3D" id="1.20.1270.70">
    <property type="entry name" value="Designed single chain three-helix bundle"/>
    <property type="match status" value="1"/>
</dbReference>
<feature type="region of interest" description="Disordered" evidence="2">
    <location>
        <begin position="1419"/>
        <end position="1445"/>
    </location>
</feature>
<dbReference type="Pfam" id="PF07554">
    <property type="entry name" value="FIVAR"/>
    <property type="match status" value="3"/>
</dbReference>
<keyword evidence="3" id="KW-1133">Transmembrane helix</keyword>
<reference evidence="5 6" key="1">
    <citation type="submission" date="2020-08" db="EMBL/GenBank/DDBJ databases">
        <title>Genome public.</title>
        <authorList>
            <person name="Liu C."/>
            <person name="Sun Q."/>
        </authorList>
    </citation>
    <scope>NUCLEOTIDE SEQUENCE [LARGE SCALE GENOMIC DNA]</scope>
    <source>
        <strain evidence="5 6">NSJ-27</strain>
    </source>
</reference>
<evidence type="ECO:0000256" key="2">
    <source>
        <dbReference type="SAM" id="MobiDB-lite"/>
    </source>
</evidence>
<dbReference type="Gene3D" id="2.60.420.10">
    <property type="entry name" value="Maltose phosphorylase, domain 3"/>
    <property type="match status" value="1"/>
</dbReference>
<dbReference type="Gene3D" id="1.50.10.10">
    <property type="match status" value="1"/>
</dbReference>
<sequence>MKRFAKTTALLLVLSLMMAIICPTISYGKNLGENEGWLEVTASTSSNANSSLTAQNLVDGNEDSFWSSSGYQTDTPPEGDYAVLSFQGTASVSKIVITPRKGFTSTFPKDFKLQYTINKKDWIDLASYEDYQATEEEQVFTFDQPIEAKKVRIVGTRYGVDDFNTYYMQIAEMKVYGSIIALPNPPIWGSSPITEPYEYVADGSFSGEEQPYSPDPLVNYRWDNPTADDDLEIFLRKPVSATTEQEDAFQRLDSATTDNVDIEVTGEGTILLDFGVEFAGWLEIDSPDLSGELTLGVSEYNQPAFVNSGPQSPSKTAAPVKYGDTYRLELNSELYEGVRFGFINVTNFDQPFHISDIRLVCQTKPVNYEGSFDSDNEMLNKIWYTAAYDVRANLKKDYMAAILMDRGDRHSWTGDAYPTQAASLVAFYNTDFVLENMRYTSTRSNGIESYELYWVLSLIDYYEYTGDQQGVKSLLSEATKRLDHAYDIYGTNPNLGFYGWDERLGAGFENPNIEENQNGYQLLSIQAWKDFSEVLRDLGETELADKYQGYADEKTAELQSDPKWYQKYGIHAFSDAVNADVLPEEAEAQIAETYFTDRINRLSYSPFNQYFILQAMGETGRYDDAISSILDLWGGQIEYGGTTFFETYRPQWNAELDQNGPVPNNQAGYTSLAHPWSAGVLPWMNEEILGIHATQPGFTTFEVTPHLGRQLTRVSGSTMTPYGKIEVSFDTNTGDCSVIVPEGTTAKIGIPKVEKEITSISMNGALQEIKQQDETFVYFEVSGGNYQFKVNYEGTTPTYTAPVYKYDAEILGTDTTTQGNWGGVYGSEGYVLCAYNGGDVRVLPDYVEDIQYTKANSTQWATDTTDVRALASNRLNLENRNLGALYTNDPIACQQTFTVDIQLKEQREYTVALYFVDWDSDNTRQLAIEMFDGDTLNMVAPVKVVKDYSDGAYVIYQYDKSARFRIDQMRGANATLSGIFFGTGMGDDPIITTTTVDDQDPQVSYEGNWTHDPIQGACNETFSYSNIAGNKASFQFEGDGIALLASRESNRGIAQVIVDGTPYDKIDLYSPTIIRQSEVFRLDNLSEGTHTIEVVVTGEQNPAASGCYVDVDAFVVSNIVQTVESVASQLETPIIAQDDTQLTMPEVPEGFIVELTNTSHPEIISLDGKITNPETDTEVELTFTVSKDGRSATAVRTVSVPGKPAEPVETNKDILNKVIAYAENAADSDEFDNVIVDVQETFKAALDAAKLVAKDDMATQETVDAAWKALLTEIHKLGFVKGDITSLEDLVALAETYDINDYVEAGQAEFQEALKAAQDLLADKDNAMAEEIEVAESNLLNAILNLRYKANKSILEKVIAEANEVDSNVYTAESYAILETAVAEANAVMANEDATQEEVDAAVTSVQEAMKGLVAVEIPTNETPADNNADGTQTGQESTTTKANAAKTGDITPVAGAIAATIAGVVLLAIRKKNK</sequence>
<keyword evidence="3" id="KW-0812">Transmembrane</keyword>
<dbReference type="InterPro" id="IPR008979">
    <property type="entry name" value="Galactose-bd-like_sf"/>
</dbReference>
<name>A0ABR7IS32_9CLOT</name>
<dbReference type="EMBL" id="JACOQK010000001">
    <property type="protein sequence ID" value="MBC5787946.1"/>
    <property type="molecule type" value="Genomic_DNA"/>
</dbReference>
<dbReference type="SUPFAM" id="SSF49785">
    <property type="entry name" value="Galactose-binding domain-like"/>
    <property type="match status" value="1"/>
</dbReference>
<feature type="compositionally biased region" description="Polar residues" evidence="2">
    <location>
        <begin position="1420"/>
        <end position="1443"/>
    </location>
</feature>
<dbReference type="InterPro" id="IPR035398">
    <property type="entry name" value="Bac_rhamnosid_C"/>
</dbReference>
<organism evidence="5 6">
    <name type="scientific">Clostridium facile</name>
    <dbReference type="NCBI Taxonomy" id="2763035"/>
    <lineage>
        <taxon>Bacteria</taxon>
        <taxon>Bacillati</taxon>
        <taxon>Bacillota</taxon>
        <taxon>Clostridia</taxon>
        <taxon>Eubacteriales</taxon>
        <taxon>Clostridiaceae</taxon>
        <taxon>Clostridium</taxon>
    </lineage>
</organism>
<dbReference type="InterPro" id="IPR000421">
    <property type="entry name" value="FA58C"/>
</dbReference>
<dbReference type="Pfam" id="PF00754">
    <property type="entry name" value="F5_F8_type_C"/>
    <property type="match status" value="1"/>
</dbReference>
<dbReference type="Gene3D" id="2.60.120.260">
    <property type="entry name" value="Galactose-binding domain-like"/>
    <property type="match status" value="2"/>
</dbReference>
<keyword evidence="1" id="KW-0326">Glycosidase</keyword>
<comment type="caution">
    <text evidence="5">The sequence shown here is derived from an EMBL/GenBank/DDBJ whole genome shotgun (WGS) entry which is preliminary data.</text>
</comment>
<dbReference type="PANTHER" id="PTHR34987:SF6">
    <property type="entry name" value="ALPHA-L-RHAMNOSIDASE SIX-HAIRPIN GLYCOSIDASE DOMAIN-CONTAINING PROTEIN"/>
    <property type="match status" value="1"/>
</dbReference>
<keyword evidence="6" id="KW-1185">Reference proteome</keyword>
<evidence type="ECO:0000313" key="6">
    <source>
        <dbReference type="Proteomes" id="UP000649151"/>
    </source>
</evidence>
<evidence type="ECO:0000256" key="1">
    <source>
        <dbReference type="ARBA" id="ARBA00023295"/>
    </source>
</evidence>
<proteinExistence type="predicted"/>
<evidence type="ECO:0000259" key="4">
    <source>
        <dbReference type="PROSITE" id="PS50022"/>
    </source>
</evidence>